<gene>
    <name evidence="2" type="ORF">BAR1_07710</name>
</gene>
<evidence type="ECO:0000313" key="2">
    <source>
        <dbReference type="EMBL" id="AXX97824.1"/>
    </source>
</evidence>
<dbReference type="EMBL" id="CP032125">
    <property type="protein sequence ID" value="AXX97824.1"/>
    <property type="molecule type" value="Genomic_DNA"/>
</dbReference>
<keyword evidence="1" id="KW-0472">Membrane</keyword>
<feature type="transmembrane region" description="Helical" evidence="1">
    <location>
        <begin position="61"/>
        <end position="79"/>
    </location>
</feature>
<dbReference type="AlphaFoldDB" id="A0A347UG46"/>
<name>A0A347UG46_9RHOB</name>
<proteinExistence type="predicted"/>
<dbReference type="Proteomes" id="UP000261704">
    <property type="component" value="Chromosome"/>
</dbReference>
<reference evidence="2 3" key="1">
    <citation type="submission" date="2018-09" db="EMBL/GenBank/DDBJ databases">
        <title>Profundibacter amoris BAR1 gen. nov., sp. nov., a new member of the Roseobacter clade isolated at Lokis Castle Vent Field on the Arctic Mid-Oceanic Ridge.</title>
        <authorList>
            <person name="Le Moine Bauer S."/>
            <person name="Sjoeberg A.G."/>
            <person name="L'Haridon S."/>
            <person name="Stokke R."/>
            <person name="Roalkvam I."/>
            <person name="Steen I.H."/>
            <person name="Dahle H."/>
        </authorList>
    </citation>
    <scope>NUCLEOTIDE SEQUENCE [LARGE SCALE GENOMIC DNA]</scope>
    <source>
        <strain evidence="2 3">BAR1</strain>
    </source>
</reference>
<accession>A0A347UG46</accession>
<dbReference type="KEGG" id="pamo:BAR1_07710"/>
<dbReference type="OrthoDB" id="8452010at2"/>
<keyword evidence="3" id="KW-1185">Reference proteome</keyword>
<evidence type="ECO:0000256" key="1">
    <source>
        <dbReference type="SAM" id="Phobius"/>
    </source>
</evidence>
<organism evidence="2 3">
    <name type="scientific">Profundibacter amoris</name>
    <dbReference type="NCBI Taxonomy" id="2171755"/>
    <lineage>
        <taxon>Bacteria</taxon>
        <taxon>Pseudomonadati</taxon>
        <taxon>Pseudomonadota</taxon>
        <taxon>Alphaproteobacteria</taxon>
        <taxon>Rhodobacterales</taxon>
        <taxon>Paracoccaceae</taxon>
        <taxon>Profundibacter</taxon>
    </lineage>
</organism>
<feature type="transmembrane region" description="Helical" evidence="1">
    <location>
        <begin position="34"/>
        <end position="55"/>
    </location>
</feature>
<evidence type="ECO:0000313" key="3">
    <source>
        <dbReference type="Proteomes" id="UP000261704"/>
    </source>
</evidence>
<keyword evidence="1" id="KW-0812">Transmembrane</keyword>
<keyword evidence="1" id="KW-1133">Transmembrane helix</keyword>
<protein>
    <submittedName>
        <fullName evidence="2">Uncharacterized protein</fullName>
    </submittedName>
</protein>
<sequence length="125" mass="13561">MNFNTAKIKNNTLVTHRSSYLLDSITAADVQRPLLSISLVPVIGSCAFCFAFRGILFPDEIAIIIGSATALLIGAARIGQLKLVSRDLRGSELSGAVWGSTKHLKSIHAEITRVWESKEARHESA</sequence>
<dbReference type="RefSeq" id="WP_118942481.1">
    <property type="nucleotide sequence ID" value="NZ_CP032125.1"/>
</dbReference>